<keyword evidence="1" id="KW-0812">Transmembrane</keyword>
<keyword evidence="3" id="KW-1185">Reference proteome</keyword>
<feature type="transmembrane region" description="Helical" evidence="1">
    <location>
        <begin position="57"/>
        <end position="77"/>
    </location>
</feature>
<evidence type="ECO:0000256" key="1">
    <source>
        <dbReference type="SAM" id="Phobius"/>
    </source>
</evidence>
<evidence type="ECO:0000313" key="3">
    <source>
        <dbReference type="Proteomes" id="UP001596170"/>
    </source>
</evidence>
<keyword evidence="1" id="KW-0472">Membrane</keyword>
<dbReference type="InterPro" id="IPR007563">
    <property type="entry name" value="DUF554"/>
</dbReference>
<feature type="transmembrane region" description="Helical" evidence="1">
    <location>
        <begin position="98"/>
        <end position="123"/>
    </location>
</feature>
<comment type="caution">
    <text evidence="2">The sequence shown here is derived from an EMBL/GenBank/DDBJ whole genome shotgun (WGS) entry which is preliminary data.</text>
</comment>
<accession>A0ABW1L9X9</accession>
<protein>
    <submittedName>
        <fullName evidence="2">DUF554 domain-containing protein</fullName>
    </submittedName>
</protein>
<keyword evidence="1" id="KW-1133">Transmembrane helix</keyword>
<dbReference type="RefSeq" id="WP_377734984.1">
    <property type="nucleotide sequence ID" value="NZ_JBHSRI010000025.1"/>
</dbReference>
<feature type="transmembrane region" description="Helical" evidence="1">
    <location>
        <begin position="35"/>
        <end position="51"/>
    </location>
</feature>
<feature type="transmembrane region" description="Helical" evidence="1">
    <location>
        <begin position="6"/>
        <end position="23"/>
    </location>
</feature>
<dbReference type="PANTHER" id="PTHR36111:SF2">
    <property type="entry name" value="INNER MEMBRANE PROTEIN"/>
    <property type="match status" value="1"/>
</dbReference>
<dbReference type="EMBL" id="JBHSRI010000025">
    <property type="protein sequence ID" value="MFC6040489.1"/>
    <property type="molecule type" value="Genomic_DNA"/>
</dbReference>
<sequence length="244" mass="25898">MVLLGTLINALLIIVGTIIGRLLKNIPENMKQTVMYAIGLAVTVIGLQMGFESGQFLIVIISLVVGAVIGEWIDLDLQLNRFGQWLESKVGKNKKGETISIAQGFVSATLIFVIGSMAIIGSLDSGLRNDHDLLIVKGLIDGFTSIILATTLGIGVLLSAVPVVLYQGTIALFATQISRVIPEEALALFIREMTATGGIMIVAIGLNMIGLTKIRVANLLPGILVVAVVVAIAYQFHLVPLPSE</sequence>
<feature type="transmembrane region" description="Helical" evidence="1">
    <location>
        <begin position="186"/>
        <end position="210"/>
    </location>
</feature>
<proteinExistence type="predicted"/>
<evidence type="ECO:0000313" key="2">
    <source>
        <dbReference type="EMBL" id="MFC6040489.1"/>
    </source>
</evidence>
<dbReference type="Pfam" id="PF04474">
    <property type="entry name" value="DUF554"/>
    <property type="match status" value="1"/>
</dbReference>
<feature type="transmembrane region" description="Helical" evidence="1">
    <location>
        <begin position="216"/>
        <end position="236"/>
    </location>
</feature>
<dbReference type="Proteomes" id="UP001596170">
    <property type="component" value="Unassembled WGS sequence"/>
</dbReference>
<reference evidence="3" key="1">
    <citation type="journal article" date="2019" name="Int. J. Syst. Evol. Microbiol.">
        <title>The Global Catalogue of Microorganisms (GCM) 10K type strain sequencing project: providing services to taxonomists for standard genome sequencing and annotation.</title>
        <authorList>
            <consortium name="The Broad Institute Genomics Platform"/>
            <consortium name="The Broad Institute Genome Sequencing Center for Infectious Disease"/>
            <person name="Wu L."/>
            <person name="Ma J."/>
        </authorList>
    </citation>
    <scope>NUCLEOTIDE SEQUENCE [LARGE SCALE GENOMIC DNA]</scope>
    <source>
        <strain evidence="3">CCUG 54527</strain>
    </source>
</reference>
<organism evidence="2 3">
    <name type="scientific">Paenisporosarcina macmurdoensis</name>
    <dbReference type="NCBI Taxonomy" id="212659"/>
    <lineage>
        <taxon>Bacteria</taxon>
        <taxon>Bacillati</taxon>
        <taxon>Bacillota</taxon>
        <taxon>Bacilli</taxon>
        <taxon>Bacillales</taxon>
        <taxon>Caryophanaceae</taxon>
        <taxon>Paenisporosarcina</taxon>
    </lineage>
</organism>
<name>A0ABW1L9X9_9BACL</name>
<feature type="transmembrane region" description="Helical" evidence="1">
    <location>
        <begin position="143"/>
        <end position="165"/>
    </location>
</feature>
<dbReference type="PANTHER" id="PTHR36111">
    <property type="entry name" value="INNER MEMBRANE PROTEIN-RELATED"/>
    <property type="match status" value="1"/>
</dbReference>
<gene>
    <name evidence="2" type="ORF">ACFPYN_13760</name>
</gene>